<feature type="domain" description="GST N-terminal" evidence="1">
    <location>
        <begin position="2231"/>
        <end position="2329"/>
    </location>
</feature>
<evidence type="ECO:0000313" key="4">
    <source>
        <dbReference type="Proteomes" id="UP000626109"/>
    </source>
</evidence>
<dbReference type="InterPro" id="IPR004046">
    <property type="entry name" value="GST_C"/>
</dbReference>
<protein>
    <submittedName>
        <fullName evidence="3">Uncharacterized protein</fullName>
    </submittedName>
</protein>
<dbReference type="PROSITE" id="PS50404">
    <property type="entry name" value="GST_NTER"/>
    <property type="match status" value="1"/>
</dbReference>
<dbReference type="InterPro" id="IPR050213">
    <property type="entry name" value="GST_superfamily"/>
</dbReference>
<dbReference type="GO" id="GO:0004364">
    <property type="term" value="F:glutathione transferase activity"/>
    <property type="evidence" value="ECO:0007669"/>
    <property type="project" value="TreeGrafter"/>
</dbReference>
<gene>
    <name evidence="3" type="ORF">PGLA2088_LOCUS27709</name>
</gene>
<dbReference type="PANTHER" id="PTHR11571">
    <property type="entry name" value="GLUTATHIONE S-TRANSFERASE"/>
    <property type="match status" value="1"/>
</dbReference>
<feature type="domain" description="GST C-terminal" evidence="2">
    <location>
        <begin position="2315"/>
        <end position="2442"/>
    </location>
</feature>
<proteinExistence type="predicted"/>
<dbReference type="PANTHER" id="PTHR11571:SF150">
    <property type="entry name" value="GLUTATHIONE S-TRANSFERASE"/>
    <property type="match status" value="1"/>
</dbReference>
<name>A0A813JXT0_POLGL</name>
<dbReference type="Gene3D" id="3.40.30.10">
    <property type="entry name" value="Glutaredoxin"/>
    <property type="match status" value="1"/>
</dbReference>
<dbReference type="PROSITE" id="PS50405">
    <property type="entry name" value="GST_CTER"/>
    <property type="match status" value="1"/>
</dbReference>
<sequence length="2442" mass="257673">MQMSPPWQETGFLWQGMRKREHQLPYYCDLQVLLLLLLVSFLLRGALADEVPEAAREKARSLQGGLNVDGIKVLDVGATSFPAQVSEASCCQPLSNAAPARELHLVAGLRYQLSLWSAAGDLATPASAVRLRLVTGGPANDDSACATGGSRVVTNFGGANSSLNGLGPADAASAIENMWSEARVPFNGSFGLCYLADASLQPEAWLAVRNVTLVAFGAPEAAARHFCLAEVNASCSLQVGLPSAGARLMLIQPGYTCGLPGGRWFEPPFERNISTPLLPGANNSNLVTLHRFGLALPEALEASGSSFRVCVCDTFEYDTASDGIGSCRSAESEDFPQSLGGLLHLVLASALPSNVFQATPFSIEVRCGAAAISGGCAGTTAARIRLVDPAPAGGWGDAGTSSDFCRFASQSTLYDVPSNCDLGGGSGQGSSPPTCHWPPSSASTSLPAWAGVVLRPRLLANVAVPVELGICYCDGSAGCSGDTWFRGGRVTAEPLRFQPQQLIAGVLVNLSLVAPGFSNGSSAGFLATDAAHMLKLIYDPNATLVEGSCATAVPTSDSISNLGCTTPATCRPPSSTSAEVLTWESVGAQLPGLYAACYCQAVNSTTGCEVASGAQGAGGWQLLGWQLAAGVTGVYAGSWLQGTVLYAGSRFELTVLGVGLSNEDRLYFLPGEVACDTTSVQQAVAPPQGNSGIAAPAAYSEPLLPRSSAAGEVLAIVRQGLFRIRLVLASAHGLEAGDRVKVNGVAVRSGAKACLGAFSAVLGRRVSHCVEALGSAAGLKVAEVPVSTELVLDLALSTEEVASLDLGSAQWAATSRLLFLGISTGTQASGRYSVCWARSLELSNLYSTCIGFVDIAEPSRFLSAVHPTSVKPNVDIPSILAFQTGNLDAYHESAGPMRLTVVFRDTARLRHAFQASATGALRSVPRSEASQAVCGLLFRELWAESSDGFPQPRGCYYDEELGEYGMVFSHKAGLRPGTRYQVVLMTRISYSLVSEHEWQVQAAATPIPPFSPQEILRTRPDSWGDAGVMPSDLACQEACSMSPSCNVAVWRLDSDRRCFLADLSQRSEPFATEDSLVHSNRTDVTMWMIDRLLSTTVGLANSNGTRNIGLDLWSMDDMDTRPFGVVEVSEAPIAATAAIQRLAGSQRWHETDGLMIVDSSGSTSSEDGVLQLQPEAPLLEIRLRSAFGAAIKAGALVRLFLWPLTQWSLPEESCVAECVPQSPLMSCAAPACSAFPVVTSPFRGGRNVVHLTLPEEMEPITDEVMHTLRLSGSYFPLPPGGFLPSRCAAELRPRSGGEAEAQPQADYAVSVGRLPYATVTVAGGLLSQDGGSLPFAGQADNILYLRFSLGSFLHAGSSGLAAIKFTLPAGYLCKGAGAAPSDLATLQAAAGPTAGPQARGELSAGSWNTFSGRECNFTLAPNAVVYGGSSIVVRFLVDNPGTPLSAQDTSNRWGVTVVGPGDSLAALRLPLVLLEGLHSDLLLFPPAVAVLGRVSLTSLTPSNFWWAAPRNLVRVFFRTQQSSGENSGRIQLSVPEWGGFTFQAFCSIMDLPSQYYRPVQGLYGQAATGVLQETPPTVVKLLPGARICRGLTVSTAVGSRPSVAEISMTGPLQAATAYAFIIEVIPLGSAFVAQPGTGFHLSTLAQMPSVGGAAGLPLVSSLLLDRTEEPIPLIEATASDLWPSFGVYSDQAEGPPVLSALIANLLPYALTSAASAVAVLLRLPAGVDIGAPRWSTVSWRVMAPTTYVWSFPVGGLFYRQLDVPGTTADLPVIRLPLAPRIEPLNRLDFNGLDKDPLGWQVGETYGFRAGIQVPAETVRHAVNEWVVEWGFDRADLAGRALAAVAPGQEVRTLHSFQFWSVGSSMQGDGTELLFQFGTVTEVPPLVGALLIEAPAGFIFEPACVPFAPRTEYHPYLELPVGVDCVSTEGISYGAAADAGQQPLVTVRPVDGNLPPGMWSFVIACFLPTSSFGPQSFVLRSFKSLGSQVVDEIADVGATAQGLRIGQLLPFAALVSDVDYRLSSRDDHPGLASELIFAFELRALQAAAGLISLEVLAPEGFLFAESCKASIGLGIFGSGKPYLPPFVPFEPGVQIASCTGYWHLAQLQVTPGLQPGRRYAFRLRADQQPAATPVRNEWRVNFGSQASEAIPGFYLWAFSGMALDMVLTTRLLPTVENQVVIVFTPANTIRAKGMILVVAPNGFKIRLGCQIAVHQLAAGGGTRASPADVEVPAPTFTYFRGRGVGEIFRLVAAVGKFEYVEDSYPFIIEMKDGAPDFSTFKREEFVKDQADGKLKASMGKVPFLTLDGGAIICQSKAIERYAAKTTGLMGADDVEAAQIEGMNECVRDIKDAWGKDKDEAVLKTNIEKLEAAIPGSTGCAVGSKMSYADVVLYHMLAAPKGALPDDKRPAVMEACPKLKAICEAVAANAELTAYLAGRADTAI</sequence>
<dbReference type="InterPro" id="IPR036282">
    <property type="entry name" value="Glutathione-S-Trfase_C_sf"/>
</dbReference>
<evidence type="ECO:0000259" key="2">
    <source>
        <dbReference type="PROSITE" id="PS50405"/>
    </source>
</evidence>
<dbReference type="EMBL" id="CAJNNW010027571">
    <property type="protein sequence ID" value="CAE8692073.1"/>
    <property type="molecule type" value="Genomic_DNA"/>
</dbReference>
<dbReference type="Proteomes" id="UP000626109">
    <property type="component" value="Unassembled WGS sequence"/>
</dbReference>
<accession>A0A813JXT0</accession>
<dbReference type="GO" id="GO:0006749">
    <property type="term" value="P:glutathione metabolic process"/>
    <property type="evidence" value="ECO:0007669"/>
    <property type="project" value="TreeGrafter"/>
</dbReference>
<reference evidence="3" key="1">
    <citation type="submission" date="2021-02" db="EMBL/GenBank/DDBJ databases">
        <authorList>
            <person name="Dougan E. K."/>
            <person name="Rhodes N."/>
            <person name="Thang M."/>
            <person name="Chan C."/>
        </authorList>
    </citation>
    <scope>NUCLEOTIDE SEQUENCE</scope>
</reference>
<organism evidence="3 4">
    <name type="scientific">Polarella glacialis</name>
    <name type="common">Dinoflagellate</name>
    <dbReference type="NCBI Taxonomy" id="89957"/>
    <lineage>
        <taxon>Eukaryota</taxon>
        <taxon>Sar</taxon>
        <taxon>Alveolata</taxon>
        <taxon>Dinophyceae</taxon>
        <taxon>Suessiales</taxon>
        <taxon>Suessiaceae</taxon>
        <taxon>Polarella</taxon>
    </lineage>
</organism>
<dbReference type="Pfam" id="PF14497">
    <property type="entry name" value="GST_C_3"/>
    <property type="match status" value="1"/>
</dbReference>
<dbReference type="SUPFAM" id="SSF47616">
    <property type="entry name" value="GST C-terminal domain-like"/>
    <property type="match status" value="1"/>
</dbReference>
<comment type="caution">
    <text evidence="3">The sequence shown here is derived from an EMBL/GenBank/DDBJ whole genome shotgun (WGS) entry which is preliminary data.</text>
</comment>
<evidence type="ECO:0000313" key="3">
    <source>
        <dbReference type="EMBL" id="CAE8692073.1"/>
    </source>
</evidence>
<dbReference type="InterPro" id="IPR004045">
    <property type="entry name" value="Glutathione_S-Trfase_N"/>
</dbReference>
<evidence type="ECO:0000259" key="1">
    <source>
        <dbReference type="PROSITE" id="PS50404"/>
    </source>
</evidence>
<dbReference type="InterPro" id="IPR010987">
    <property type="entry name" value="Glutathione-S-Trfase_C-like"/>
</dbReference>
<dbReference type="Gene3D" id="1.20.1050.10">
    <property type="match status" value="1"/>
</dbReference>